<feature type="non-terminal residue" evidence="2">
    <location>
        <position position="167"/>
    </location>
</feature>
<dbReference type="InterPro" id="IPR036116">
    <property type="entry name" value="FN3_sf"/>
</dbReference>
<dbReference type="SUPFAM" id="SSF49265">
    <property type="entry name" value="Fibronectin type III"/>
    <property type="match status" value="1"/>
</dbReference>
<organism evidence="2 3">
    <name type="scientific">Dibothriocephalus latus</name>
    <name type="common">Fish tapeworm</name>
    <name type="synonym">Diphyllobothrium latum</name>
    <dbReference type="NCBI Taxonomy" id="60516"/>
    <lineage>
        <taxon>Eukaryota</taxon>
        <taxon>Metazoa</taxon>
        <taxon>Spiralia</taxon>
        <taxon>Lophotrochozoa</taxon>
        <taxon>Platyhelminthes</taxon>
        <taxon>Cestoda</taxon>
        <taxon>Eucestoda</taxon>
        <taxon>Diphyllobothriidea</taxon>
        <taxon>Diphyllobothriidae</taxon>
        <taxon>Dibothriocephalus</taxon>
    </lineage>
</organism>
<protein>
    <recommendedName>
        <fullName evidence="4">Fibronectin type-III domain-containing protein</fullName>
    </recommendedName>
</protein>
<dbReference type="OrthoDB" id="6264103at2759"/>
<evidence type="ECO:0000313" key="3">
    <source>
        <dbReference type="Proteomes" id="UP000281553"/>
    </source>
</evidence>
<dbReference type="EMBL" id="UYRU01075905">
    <property type="protein sequence ID" value="VDN26400.1"/>
    <property type="molecule type" value="Genomic_DNA"/>
</dbReference>
<reference evidence="2 3" key="1">
    <citation type="submission" date="2018-11" db="EMBL/GenBank/DDBJ databases">
        <authorList>
            <consortium name="Pathogen Informatics"/>
        </authorList>
    </citation>
    <scope>NUCLEOTIDE SEQUENCE [LARGE SCALE GENOMIC DNA]</scope>
</reference>
<evidence type="ECO:0000256" key="1">
    <source>
        <dbReference type="SAM" id="Phobius"/>
    </source>
</evidence>
<dbReference type="InterPro" id="IPR003961">
    <property type="entry name" value="FN3_dom"/>
</dbReference>
<dbReference type="Gene3D" id="2.60.40.10">
    <property type="entry name" value="Immunoglobulins"/>
    <property type="match status" value="1"/>
</dbReference>
<gene>
    <name evidence="2" type="ORF">DILT_LOCUS14800</name>
</gene>
<dbReference type="Proteomes" id="UP000281553">
    <property type="component" value="Unassembled WGS sequence"/>
</dbReference>
<evidence type="ECO:0000313" key="2">
    <source>
        <dbReference type="EMBL" id="VDN26400.1"/>
    </source>
</evidence>
<dbReference type="CDD" id="cd00063">
    <property type="entry name" value="FN3"/>
    <property type="match status" value="1"/>
</dbReference>
<accession>A0A3P7MIR2</accession>
<sequence>MVPQSLRLQTAVTFNLSVFTPGHNCSPSVYQVRVWPAGEGNVDPAGTLLNITLTKQDLFSMANRYSRRCCFNVTSLRPGSYYRYHVVAENAAGKTPYMGYFWTRNALGSVPIESTSNRLGRASFFNQPAIIVPLTVILVFLLVICVGILFYCRHRRFEAELQPTKPA</sequence>
<name>A0A3P7MIR2_DIBLA</name>
<feature type="transmembrane region" description="Helical" evidence="1">
    <location>
        <begin position="130"/>
        <end position="152"/>
    </location>
</feature>
<keyword evidence="1" id="KW-0812">Transmembrane</keyword>
<proteinExistence type="predicted"/>
<keyword evidence="3" id="KW-1185">Reference proteome</keyword>
<evidence type="ECO:0008006" key="4">
    <source>
        <dbReference type="Google" id="ProtNLM"/>
    </source>
</evidence>
<keyword evidence="1" id="KW-1133">Transmembrane helix</keyword>
<keyword evidence="1" id="KW-0472">Membrane</keyword>
<dbReference type="InterPro" id="IPR013783">
    <property type="entry name" value="Ig-like_fold"/>
</dbReference>
<dbReference type="AlphaFoldDB" id="A0A3P7MIR2"/>